<evidence type="ECO:0000256" key="3">
    <source>
        <dbReference type="ARBA" id="ARBA00023163"/>
    </source>
</evidence>
<dbReference type="CDD" id="cd06267">
    <property type="entry name" value="PBP1_LacI_sugar_binding-like"/>
    <property type="match status" value="1"/>
</dbReference>
<dbReference type="CDD" id="cd01392">
    <property type="entry name" value="HTH_LacI"/>
    <property type="match status" value="1"/>
</dbReference>
<dbReference type="Pfam" id="PF13377">
    <property type="entry name" value="Peripla_BP_3"/>
    <property type="match status" value="1"/>
</dbReference>
<dbReference type="GO" id="GO:0000976">
    <property type="term" value="F:transcription cis-regulatory region binding"/>
    <property type="evidence" value="ECO:0007669"/>
    <property type="project" value="TreeGrafter"/>
</dbReference>
<dbReference type="InterPro" id="IPR000843">
    <property type="entry name" value="HTH_LacI"/>
</dbReference>
<organism evidence="5 6">
    <name type="scientific">Brevibacterium paucivorans</name>
    <dbReference type="NCBI Taxonomy" id="170994"/>
    <lineage>
        <taxon>Bacteria</taxon>
        <taxon>Bacillati</taxon>
        <taxon>Actinomycetota</taxon>
        <taxon>Actinomycetes</taxon>
        <taxon>Micrococcales</taxon>
        <taxon>Brevibacteriaceae</taxon>
        <taxon>Brevibacterium</taxon>
    </lineage>
</organism>
<name>A0A2N6VLU9_9MICO</name>
<feature type="domain" description="HTH lacI-type" evidence="4">
    <location>
        <begin position="4"/>
        <end position="58"/>
    </location>
</feature>
<accession>A0A2N6VLU9</accession>
<reference evidence="5 6" key="1">
    <citation type="submission" date="2017-09" db="EMBL/GenBank/DDBJ databases">
        <title>Bacterial strain isolated from the female urinary microbiota.</title>
        <authorList>
            <person name="Thomas-White K."/>
            <person name="Kumar N."/>
            <person name="Forster S."/>
            <person name="Putonti C."/>
            <person name="Lawley T."/>
            <person name="Wolfe A.J."/>
        </authorList>
    </citation>
    <scope>NUCLEOTIDE SEQUENCE [LARGE SCALE GENOMIC DNA]</scope>
    <source>
        <strain evidence="5 6">UMB1301</strain>
    </source>
</reference>
<keyword evidence="3" id="KW-0804">Transcription</keyword>
<dbReference type="PANTHER" id="PTHR30146">
    <property type="entry name" value="LACI-RELATED TRANSCRIPTIONAL REPRESSOR"/>
    <property type="match status" value="1"/>
</dbReference>
<proteinExistence type="predicted"/>
<keyword evidence="1" id="KW-0805">Transcription regulation</keyword>
<dbReference type="EMBL" id="PNHK01000003">
    <property type="protein sequence ID" value="PMD05121.1"/>
    <property type="molecule type" value="Genomic_DNA"/>
</dbReference>
<gene>
    <name evidence="5" type="ORF">CJ199_08505</name>
</gene>
<dbReference type="SUPFAM" id="SSF47413">
    <property type="entry name" value="lambda repressor-like DNA-binding domains"/>
    <property type="match status" value="1"/>
</dbReference>
<dbReference type="PANTHER" id="PTHR30146:SF153">
    <property type="entry name" value="LACTOSE OPERON REPRESSOR"/>
    <property type="match status" value="1"/>
</dbReference>
<dbReference type="SMART" id="SM00354">
    <property type="entry name" value="HTH_LACI"/>
    <property type="match status" value="1"/>
</dbReference>
<keyword evidence="2" id="KW-0238">DNA-binding</keyword>
<dbReference type="Gene3D" id="3.40.50.2300">
    <property type="match status" value="2"/>
</dbReference>
<dbReference type="InterPro" id="IPR046335">
    <property type="entry name" value="LacI/GalR-like_sensor"/>
</dbReference>
<dbReference type="Pfam" id="PF00356">
    <property type="entry name" value="LacI"/>
    <property type="match status" value="1"/>
</dbReference>
<evidence type="ECO:0000256" key="2">
    <source>
        <dbReference type="ARBA" id="ARBA00023125"/>
    </source>
</evidence>
<dbReference type="RefSeq" id="WP_102239061.1">
    <property type="nucleotide sequence ID" value="NZ_JBDMHW010000008.1"/>
</dbReference>
<evidence type="ECO:0000256" key="1">
    <source>
        <dbReference type="ARBA" id="ARBA00023015"/>
    </source>
</evidence>
<comment type="caution">
    <text evidence="5">The sequence shown here is derived from an EMBL/GenBank/DDBJ whole genome shotgun (WGS) entry which is preliminary data.</text>
</comment>
<dbReference type="OrthoDB" id="3324394at2"/>
<dbReference type="AlphaFoldDB" id="A0A2N6VLU9"/>
<dbReference type="InterPro" id="IPR010982">
    <property type="entry name" value="Lambda_DNA-bd_dom_sf"/>
</dbReference>
<dbReference type="GO" id="GO:0003700">
    <property type="term" value="F:DNA-binding transcription factor activity"/>
    <property type="evidence" value="ECO:0007669"/>
    <property type="project" value="TreeGrafter"/>
</dbReference>
<sequence>MSRPTLKHIAELSGLSVATVSRVLRGKSSVSESAVRAVETAVRTLGYGTTPESSSAIAVVQAVPVGSDIDPYETLFLHVSERLFDVGRAAVRVLAGPGIPSATPLLTRSGIQGALVLGGSSAGPEAVRMQEEGIRVLRIAQSTYAETAQIVLDPTTSLDTALSHLVNLGHTRIGLAVPRNSAAAARISTFRKRLAELLHISATRDQAPVAMAEPGLPAGIHAAQKLLTANCTAVIATSPSLTFGLLEAARRERLSVPEHVSLLTVGDIRDADVLDPPISQVTYDWQAVAETAVGMLETMLSRPGYMPAYSMSPELVLRSSEKPIRKR</sequence>
<dbReference type="SUPFAM" id="SSF53822">
    <property type="entry name" value="Periplasmic binding protein-like I"/>
    <property type="match status" value="1"/>
</dbReference>
<protein>
    <submittedName>
        <fullName evidence="5">LacI family transcriptional regulator</fullName>
    </submittedName>
</protein>
<evidence type="ECO:0000259" key="4">
    <source>
        <dbReference type="PROSITE" id="PS50932"/>
    </source>
</evidence>
<dbReference type="InterPro" id="IPR028082">
    <property type="entry name" value="Peripla_BP_I"/>
</dbReference>
<dbReference type="PROSITE" id="PS50932">
    <property type="entry name" value="HTH_LACI_2"/>
    <property type="match status" value="1"/>
</dbReference>
<evidence type="ECO:0000313" key="5">
    <source>
        <dbReference type="EMBL" id="PMD05121.1"/>
    </source>
</evidence>
<dbReference type="Gene3D" id="1.10.260.40">
    <property type="entry name" value="lambda repressor-like DNA-binding domains"/>
    <property type="match status" value="1"/>
</dbReference>
<dbReference type="Proteomes" id="UP000235598">
    <property type="component" value="Unassembled WGS sequence"/>
</dbReference>
<evidence type="ECO:0000313" key="6">
    <source>
        <dbReference type="Proteomes" id="UP000235598"/>
    </source>
</evidence>